<evidence type="ECO:0000313" key="2">
    <source>
        <dbReference type="Proteomes" id="UP001144978"/>
    </source>
</evidence>
<dbReference type="Proteomes" id="UP001144978">
    <property type="component" value="Unassembled WGS sequence"/>
</dbReference>
<name>A0ACC1NG89_9APHY</name>
<gene>
    <name evidence="1" type="ORF">NUW54_g11407</name>
</gene>
<evidence type="ECO:0000313" key="1">
    <source>
        <dbReference type="EMBL" id="KAJ2977531.1"/>
    </source>
</evidence>
<comment type="caution">
    <text evidence="1">The sequence shown here is derived from an EMBL/GenBank/DDBJ whole genome shotgun (WGS) entry which is preliminary data.</text>
</comment>
<keyword evidence="2" id="KW-1185">Reference proteome</keyword>
<sequence length="175" mass="18868">MSSVRFLLFFLLSSLIHHASLFSSPPSAQPPSPPPRGPFLLLASRARHSSLRLLDTCALPRVERAKAHIRFPASLPLTHHRTLTHILCLSHPPLLPPAITISSLSSPTHPPPCFVSCPALQPGVTSDCPPRNNASSTQTRVIPPADSPSLSPSSPRPKLSASRQAWRAMLPLTCL</sequence>
<protein>
    <submittedName>
        <fullName evidence="1">Uncharacterized protein</fullName>
    </submittedName>
</protein>
<organism evidence="1 2">
    <name type="scientific">Trametes sanguinea</name>
    <dbReference type="NCBI Taxonomy" id="158606"/>
    <lineage>
        <taxon>Eukaryota</taxon>
        <taxon>Fungi</taxon>
        <taxon>Dikarya</taxon>
        <taxon>Basidiomycota</taxon>
        <taxon>Agaricomycotina</taxon>
        <taxon>Agaricomycetes</taxon>
        <taxon>Polyporales</taxon>
        <taxon>Polyporaceae</taxon>
        <taxon>Trametes</taxon>
    </lineage>
</organism>
<accession>A0ACC1NG89</accession>
<dbReference type="EMBL" id="JANSHE010004441">
    <property type="protein sequence ID" value="KAJ2977531.1"/>
    <property type="molecule type" value="Genomic_DNA"/>
</dbReference>
<reference evidence="1" key="1">
    <citation type="submission" date="2022-08" db="EMBL/GenBank/DDBJ databases">
        <title>Genome Sequence of Pycnoporus sanguineus.</title>
        <authorList>
            <person name="Buettner E."/>
        </authorList>
    </citation>
    <scope>NUCLEOTIDE SEQUENCE</scope>
    <source>
        <strain evidence="1">CG-C14</strain>
    </source>
</reference>
<proteinExistence type="predicted"/>